<dbReference type="PANTHER" id="PTHR11640:SF31">
    <property type="entry name" value="IRREGULAR CHIASM C-ROUGHEST PROTEIN-RELATED"/>
    <property type="match status" value="1"/>
</dbReference>
<evidence type="ECO:0000256" key="6">
    <source>
        <dbReference type="SAM" id="Phobius"/>
    </source>
</evidence>
<evidence type="ECO:0000256" key="3">
    <source>
        <dbReference type="ARBA" id="ARBA00023157"/>
    </source>
</evidence>
<dbReference type="InterPro" id="IPR003599">
    <property type="entry name" value="Ig_sub"/>
</dbReference>
<evidence type="ECO:0000256" key="1">
    <source>
        <dbReference type="ARBA" id="ARBA00004479"/>
    </source>
</evidence>
<dbReference type="GeneID" id="100372988"/>
<organism evidence="8 9">
    <name type="scientific">Saccoglossus kowalevskii</name>
    <name type="common">Acorn worm</name>
    <dbReference type="NCBI Taxonomy" id="10224"/>
    <lineage>
        <taxon>Eukaryota</taxon>
        <taxon>Metazoa</taxon>
        <taxon>Hemichordata</taxon>
        <taxon>Enteropneusta</taxon>
        <taxon>Harrimaniidae</taxon>
        <taxon>Saccoglossus</taxon>
    </lineage>
</organism>
<keyword evidence="6" id="KW-1133">Transmembrane helix</keyword>
<keyword evidence="5" id="KW-0393">Immunoglobulin domain</keyword>
<reference evidence="9" key="1">
    <citation type="submission" date="2025-08" db="UniProtKB">
        <authorList>
            <consortium name="RefSeq"/>
        </authorList>
    </citation>
    <scope>IDENTIFICATION</scope>
    <source>
        <tissue evidence="9">Testes</tissue>
    </source>
</reference>
<dbReference type="RefSeq" id="XP_006821595.1">
    <property type="nucleotide sequence ID" value="XM_006821532.1"/>
</dbReference>
<evidence type="ECO:0000313" key="8">
    <source>
        <dbReference type="Proteomes" id="UP000694865"/>
    </source>
</evidence>
<dbReference type="Pfam" id="PF07679">
    <property type="entry name" value="I-set"/>
    <property type="match status" value="1"/>
</dbReference>
<dbReference type="Gene3D" id="2.60.40.10">
    <property type="entry name" value="Immunoglobulins"/>
    <property type="match status" value="1"/>
</dbReference>
<feature type="domain" description="Ig-like" evidence="7">
    <location>
        <begin position="31"/>
        <end position="141"/>
    </location>
</feature>
<evidence type="ECO:0000313" key="9">
    <source>
        <dbReference type="RefSeq" id="XP_006821595.1"/>
    </source>
</evidence>
<dbReference type="InterPro" id="IPR007110">
    <property type="entry name" value="Ig-like_dom"/>
</dbReference>
<accession>A0ABM0MNK4</accession>
<dbReference type="InterPro" id="IPR051275">
    <property type="entry name" value="Cell_adhesion_signaling"/>
</dbReference>
<dbReference type="PANTHER" id="PTHR11640">
    <property type="entry name" value="NEPHRIN"/>
    <property type="match status" value="1"/>
</dbReference>
<dbReference type="InterPro" id="IPR013783">
    <property type="entry name" value="Ig-like_fold"/>
</dbReference>
<keyword evidence="4" id="KW-0325">Glycoprotein</keyword>
<dbReference type="SMART" id="SM00409">
    <property type="entry name" value="IG"/>
    <property type="match status" value="1"/>
</dbReference>
<feature type="transmembrane region" description="Helical" evidence="6">
    <location>
        <begin position="6"/>
        <end position="28"/>
    </location>
</feature>
<keyword evidence="2 6" id="KW-0472">Membrane</keyword>
<evidence type="ECO:0000259" key="7">
    <source>
        <dbReference type="PROSITE" id="PS50835"/>
    </source>
</evidence>
<dbReference type="InterPro" id="IPR036179">
    <property type="entry name" value="Ig-like_dom_sf"/>
</dbReference>
<proteinExistence type="predicted"/>
<protein>
    <submittedName>
        <fullName evidence="9">Uncharacterized protein LOC100372988 isoform X2</fullName>
    </submittedName>
</protein>
<dbReference type="Proteomes" id="UP000694865">
    <property type="component" value="Unplaced"/>
</dbReference>
<comment type="subcellular location">
    <subcellularLocation>
        <location evidence="1">Membrane</location>
        <topology evidence="1">Single-pass type I membrane protein</topology>
    </subcellularLocation>
</comment>
<gene>
    <name evidence="9" type="primary">LOC100372988</name>
</gene>
<keyword evidence="8" id="KW-1185">Reference proteome</keyword>
<sequence length="143" mass="15580">MNSSNAMYTILIVFSTTTLFFLTADAYLNQPQNLRKVQRGGQQHFIEEPTDVTAMAGEDAVFGCSVEHLKGTVSWAKEQTDLLTFKRMVLKDASHYSLEGAGNDYDLVIKGVKASDAGVYNCFVTASGGDESLKSKDAILTVL</sequence>
<dbReference type="SUPFAM" id="SSF48726">
    <property type="entry name" value="Immunoglobulin"/>
    <property type="match status" value="1"/>
</dbReference>
<evidence type="ECO:0000256" key="4">
    <source>
        <dbReference type="ARBA" id="ARBA00023180"/>
    </source>
</evidence>
<evidence type="ECO:0000256" key="2">
    <source>
        <dbReference type="ARBA" id="ARBA00023136"/>
    </source>
</evidence>
<dbReference type="PROSITE" id="PS50835">
    <property type="entry name" value="IG_LIKE"/>
    <property type="match status" value="1"/>
</dbReference>
<keyword evidence="3" id="KW-1015">Disulfide bond</keyword>
<evidence type="ECO:0000256" key="5">
    <source>
        <dbReference type="ARBA" id="ARBA00023319"/>
    </source>
</evidence>
<name>A0ABM0MNK4_SACKO</name>
<dbReference type="InterPro" id="IPR013098">
    <property type="entry name" value="Ig_I-set"/>
</dbReference>
<keyword evidence="6" id="KW-0812">Transmembrane</keyword>